<evidence type="ECO:0000313" key="7">
    <source>
        <dbReference type="EMBL" id="RKO71237.1"/>
    </source>
</evidence>
<dbReference type="EC" id="2.7.13.3" evidence="2"/>
<keyword evidence="5" id="KW-0902">Two-component regulatory system</keyword>
<dbReference type="InterPro" id="IPR036097">
    <property type="entry name" value="HisK_dim/P_sf"/>
</dbReference>
<dbReference type="PANTHER" id="PTHR43711:SF1">
    <property type="entry name" value="HISTIDINE KINASE 1"/>
    <property type="match status" value="1"/>
</dbReference>
<keyword evidence="8" id="KW-1185">Reference proteome</keyword>
<dbReference type="SUPFAM" id="SSF55781">
    <property type="entry name" value="GAF domain-like"/>
    <property type="match status" value="1"/>
</dbReference>
<gene>
    <name evidence="7" type="ORF">D7322_13895</name>
</gene>
<dbReference type="InterPro" id="IPR003018">
    <property type="entry name" value="GAF"/>
</dbReference>
<dbReference type="SUPFAM" id="SSF47384">
    <property type="entry name" value="Homodimeric domain of signal transducing histidine kinase"/>
    <property type="match status" value="1"/>
</dbReference>
<dbReference type="InterPro" id="IPR003661">
    <property type="entry name" value="HisK_dim/P_dom"/>
</dbReference>
<evidence type="ECO:0000256" key="2">
    <source>
        <dbReference type="ARBA" id="ARBA00012438"/>
    </source>
</evidence>
<comment type="catalytic activity">
    <reaction evidence="1">
        <text>ATP + protein L-histidine = ADP + protein N-phospho-L-histidine.</text>
        <dbReference type="EC" id="2.7.13.3"/>
    </reaction>
</comment>
<dbReference type="EMBL" id="RBWS01000009">
    <property type="protein sequence ID" value="RKO71237.1"/>
    <property type="molecule type" value="Genomic_DNA"/>
</dbReference>
<keyword evidence="4" id="KW-0418">Kinase</keyword>
<dbReference type="InterPro" id="IPR036890">
    <property type="entry name" value="HATPase_C_sf"/>
</dbReference>
<proteinExistence type="predicted"/>
<evidence type="ECO:0000259" key="6">
    <source>
        <dbReference type="PROSITE" id="PS50109"/>
    </source>
</evidence>
<dbReference type="CDD" id="cd00082">
    <property type="entry name" value="HisKA"/>
    <property type="match status" value="1"/>
</dbReference>
<comment type="caution">
    <text evidence="7">The sequence shown here is derived from an EMBL/GenBank/DDBJ whole genome shotgun (WGS) entry which is preliminary data.</text>
</comment>
<dbReference type="RefSeq" id="WP_121124828.1">
    <property type="nucleotide sequence ID" value="NZ_RBWS01000009.1"/>
</dbReference>
<dbReference type="InterPro" id="IPR029016">
    <property type="entry name" value="GAF-like_dom_sf"/>
</dbReference>
<dbReference type="Pfam" id="PF02518">
    <property type="entry name" value="HATPase_c"/>
    <property type="match status" value="1"/>
</dbReference>
<dbReference type="Pfam" id="PF00512">
    <property type="entry name" value="HisKA"/>
    <property type="match status" value="1"/>
</dbReference>
<dbReference type="Gene3D" id="1.10.287.130">
    <property type="match status" value="1"/>
</dbReference>
<organism evidence="7 8">
    <name type="scientific">Sphingobacterium puteale</name>
    <dbReference type="NCBI Taxonomy" id="2420510"/>
    <lineage>
        <taxon>Bacteria</taxon>
        <taxon>Pseudomonadati</taxon>
        <taxon>Bacteroidota</taxon>
        <taxon>Sphingobacteriia</taxon>
        <taxon>Sphingobacteriales</taxon>
        <taxon>Sphingobacteriaceae</taxon>
        <taxon>Sphingobacterium</taxon>
    </lineage>
</organism>
<dbReference type="InterPro" id="IPR003594">
    <property type="entry name" value="HATPase_dom"/>
</dbReference>
<evidence type="ECO:0000256" key="3">
    <source>
        <dbReference type="ARBA" id="ARBA00022679"/>
    </source>
</evidence>
<sequence>MKENNDSISHLLMRIEDIPAVKNILNTICLYTGMDLGLVTSHNGHQWIACAVRDSLGVGVSVGQQLELHYTLGDEAHGKHAPIIIPDIDYCENEDWKRKLYAKGFKSYIAFPIVDKDGLFFGTLCTIDYKPVTIDTERIAPLFELLSELISFHLGSIAKIKNTEALLGEELEYSERRDTLLSVLGHDLKNPLSAVITLSQYLADKLENAKHKQTAKLIYDSSHRMKGLIDNILDFARSKLGTGIHLNKNVVQLDQVILQALREIQTSSLERKVFTHLGAKLTVKCDHERMAQVFSNLIGNSFRHGSAENTIVINSSIESGKFIFRIENDGHKIAAPIFNNLFKPFVGRKNQKEGGLGLGLYICKQIITAHKGDIHVKCFDEKVVFSLWIPIE</sequence>
<dbReference type="Gene3D" id="3.30.450.40">
    <property type="match status" value="1"/>
</dbReference>
<dbReference type="AlphaFoldDB" id="A0A420VYG6"/>
<evidence type="ECO:0000256" key="5">
    <source>
        <dbReference type="ARBA" id="ARBA00023012"/>
    </source>
</evidence>
<dbReference type="InterPro" id="IPR050736">
    <property type="entry name" value="Sensor_HK_Regulatory"/>
</dbReference>
<accession>A0A420VYG6</accession>
<evidence type="ECO:0000313" key="8">
    <source>
        <dbReference type="Proteomes" id="UP000282423"/>
    </source>
</evidence>
<dbReference type="SUPFAM" id="SSF55874">
    <property type="entry name" value="ATPase domain of HSP90 chaperone/DNA topoisomerase II/histidine kinase"/>
    <property type="match status" value="1"/>
</dbReference>
<dbReference type="PANTHER" id="PTHR43711">
    <property type="entry name" value="TWO-COMPONENT HISTIDINE KINASE"/>
    <property type="match status" value="1"/>
</dbReference>
<protein>
    <recommendedName>
        <fullName evidence="2">histidine kinase</fullName>
        <ecNumber evidence="2">2.7.13.3</ecNumber>
    </recommendedName>
</protein>
<dbReference type="InterPro" id="IPR005467">
    <property type="entry name" value="His_kinase_dom"/>
</dbReference>
<reference evidence="7 8" key="1">
    <citation type="submission" date="2018-10" db="EMBL/GenBank/DDBJ databases">
        <title>Sphingobacterium sp. M05W1-28.</title>
        <authorList>
            <person name="Cai H."/>
        </authorList>
    </citation>
    <scope>NUCLEOTIDE SEQUENCE [LARGE SCALE GENOMIC DNA]</scope>
    <source>
        <strain evidence="7 8">M05W1-28</strain>
    </source>
</reference>
<dbReference type="Pfam" id="PF01590">
    <property type="entry name" value="GAF"/>
    <property type="match status" value="1"/>
</dbReference>
<evidence type="ECO:0000256" key="1">
    <source>
        <dbReference type="ARBA" id="ARBA00000085"/>
    </source>
</evidence>
<dbReference type="Gene3D" id="3.30.565.10">
    <property type="entry name" value="Histidine kinase-like ATPase, C-terminal domain"/>
    <property type="match status" value="1"/>
</dbReference>
<dbReference type="SMART" id="SM00388">
    <property type="entry name" value="HisKA"/>
    <property type="match status" value="1"/>
</dbReference>
<evidence type="ECO:0000256" key="4">
    <source>
        <dbReference type="ARBA" id="ARBA00022777"/>
    </source>
</evidence>
<dbReference type="GO" id="GO:0000155">
    <property type="term" value="F:phosphorelay sensor kinase activity"/>
    <property type="evidence" value="ECO:0007669"/>
    <property type="project" value="InterPro"/>
</dbReference>
<dbReference type="SMART" id="SM00387">
    <property type="entry name" value="HATPase_c"/>
    <property type="match status" value="1"/>
</dbReference>
<dbReference type="PROSITE" id="PS50109">
    <property type="entry name" value="HIS_KIN"/>
    <property type="match status" value="1"/>
</dbReference>
<feature type="domain" description="Histidine kinase" evidence="6">
    <location>
        <begin position="183"/>
        <end position="392"/>
    </location>
</feature>
<dbReference type="Proteomes" id="UP000282423">
    <property type="component" value="Unassembled WGS sequence"/>
</dbReference>
<dbReference type="OrthoDB" id="9124519at2"/>
<keyword evidence="3" id="KW-0808">Transferase</keyword>
<name>A0A420VYG6_9SPHI</name>